<dbReference type="InterPro" id="IPR000873">
    <property type="entry name" value="AMP-dep_synth/lig_dom"/>
</dbReference>
<dbReference type="GO" id="GO:0006631">
    <property type="term" value="P:fatty acid metabolic process"/>
    <property type="evidence" value="ECO:0007669"/>
    <property type="project" value="UniProtKB-KW"/>
</dbReference>
<feature type="domain" description="AMP-binding enzyme C-terminal" evidence="6">
    <location>
        <begin position="428"/>
        <end position="502"/>
    </location>
</feature>
<evidence type="ECO:0000256" key="2">
    <source>
        <dbReference type="ARBA" id="ARBA00022598"/>
    </source>
</evidence>
<dbReference type="InterPro" id="IPR042099">
    <property type="entry name" value="ANL_N_sf"/>
</dbReference>
<evidence type="ECO:0000259" key="5">
    <source>
        <dbReference type="Pfam" id="PF00501"/>
    </source>
</evidence>
<dbReference type="Pfam" id="PF00501">
    <property type="entry name" value="AMP-binding"/>
    <property type="match status" value="1"/>
</dbReference>
<keyword evidence="8" id="KW-1185">Reference proteome</keyword>
<dbReference type="Pfam" id="PF13193">
    <property type="entry name" value="AMP-binding_C"/>
    <property type="match status" value="1"/>
</dbReference>
<keyword evidence="3" id="KW-0276">Fatty acid metabolism</keyword>
<keyword evidence="4" id="KW-0443">Lipid metabolism</keyword>
<evidence type="ECO:0000259" key="6">
    <source>
        <dbReference type="Pfam" id="PF13193"/>
    </source>
</evidence>
<dbReference type="OrthoDB" id="9803968at2"/>
<feature type="domain" description="AMP-dependent synthetase/ligase" evidence="5">
    <location>
        <begin position="16"/>
        <end position="378"/>
    </location>
</feature>
<comment type="similarity">
    <text evidence="1">Belongs to the ATP-dependent AMP-binding enzyme family.</text>
</comment>
<dbReference type="AlphaFoldDB" id="A0A1H8UR14"/>
<keyword evidence="2" id="KW-0436">Ligase</keyword>
<dbReference type="PANTHER" id="PTHR43859">
    <property type="entry name" value="ACYL-ACTIVATING ENZYME"/>
    <property type="match status" value="1"/>
</dbReference>
<dbReference type="RefSeq" id="WP_091944962.1">
    <property type="nucleotide sequence ID" value="NZ_FOEE01000009.1"/>
</dbReference>
<sequence>MADFTFAELTPTDFLRRSGEVHGERTAIVDGALRFTYREFLDRALRLTGLLAAAGVEPGDRVAALCTNSHVMLEAHNGVPMRGAVLVPLNVRLSVPELAYVLEHSGARLLLATADLAERARQAADGLGVRVVVAGAGSEYEDLLARAEPAPVPCADERGVLGINYTSGTTGRPKGVLVHHRGAYLQSLALTVHTGMGAGARYLWTLPMFHCNGWCLTWGVTALGGTHVCLPGIDVPRIWELLRADAVTHFSAAPTVLTMLAAAPEAEGPAPANRVAVQTGGAPPTPTLLARLDGLGLDVLHLYGLTETFGPIAVNDWQPAWDERPADEQARLRARQGVGNVIATPLRVLDADGADVPRDGVTIGEIVARGNDVMLGYYRDPAATEAATVDGWFRTGDLGVHHPDGYVELRDRAKDVIISGGENIASVEVERALDAHPDVVESAVVAAPDERWGEVPVAFVTVRPGASLEPEDLIAFLRTSLAGFKVPRRFSFTELPKTSTGKIEKATLRARLRGPS</sequence>
<evidence type="ECO:0000313" key="7">
    <source>
        <dbReference type="EMBL" id="SEP05457.1"/>
    </source>
</evidence>
<evidence type="ECO:0000256" key="4">
    <source>
        <dbReference type="ARBA" id="ARBA00023098"/>
    </source>
</evidence>
<protein>
    <submittedName>
        <fullName evidence="7">Fatty-acyl-CoA synthase</fullName>
    </submittedName>
</protein>
<proteinExistence type="inferred from homology"/>
<name>A0A1H8UR14_9ACTN</name>
<dbReference type="SUPFAM" id="SSF56801">
    <property type="entry name" value="Acetyl-CoA synthetase-like"/>
    <property type="match status" value="1"/>
</dbReference>
<dbReference type="PROSITE" id="PS00455">
    <property type="entry name" value="AMP_BINDING"/>
    <property type="match status" value="1"/>
</dbReference>
<organism evidence="7 8">
    <name type="scientific">Trujillonella endophytica</name>
    <dbReference type="NCBI Taxonomy" id="673521"/>
    <lineage>
        <taxon>Bacteria</taxon>
        <taxon>Bacillati</taxon>
        <taxon>Actinomycetota</taxon>
        <taxon>Actinomycetes</taxon>
        <taxon>Geodermatophilales</taxon>
        <taxon>Geodermatophilaceae</taxon>
        <taxon>Trujillonella</taxon>
    </lineage>
</organism>
<dbReference type="Gene3D" id="3.40.50.12780">
    <property type="entry name" value="N-terminal domain of ligase-like"/>
    <property type="match status" value="1"/>
</dbReference>
<evidence type="ECO:0000256" key="3">
    <source>
        <dbReference type="ARBA" id="ARBA00022832"/>
    </source>
</evidence>
<dbReference type="Proteomes" id="UP000198960">
    <property type="component" value="Unassembled WGS sequence"/>
</dbReference>
<evidence type="ECO:0000313" key="8">
    <source>
        <dbReference type="Proteomes" id="UP000198960"/>
    </source>
</evidence>
<reference evidence="8" key="1">
    <citation type="submission" date="2016-10" db="EMBL/GenBank/DDBJ databases">
        <authorList>
            <person name="Varghese N."/>
            <person name="Submissions S."/>
        </authorList>
    </citation>
    <scope>NUCLEOTIDE SEQUENCE [LARGE SCALE GENOMIC DNA]</scope>
    <source>
        <strain evidence="8">DSM 45413</strain>
    </source>
</reference>
<dbReference type="GO" id="GO:0016874">
    <property type="term" value="F:ligase activity"/>
    <property type="evidence" value="ECO:0007669"/>
    <property type="project" value="UniProtKB-KW"/>
</dbReference>
<gene>
    <name evidence="7" type="ORF">SAMN05660991_03013</name>
</gene>
<dbReference type="PANTHER" id="PTHR43859:SF4">
    <property type="entry name" value="BUTANOATE--COA LIGASE AAE1-RELATED"/>
    <property type="match status" value="1"/>
</dbReference>
<dbReference type="EMBL" id="FOEE01000009">
    <property type="protein sequence ID" value="SEP05457.1"/>
    <property type="molecule type" value="Genomic_DNA"/>
</dbReference>
<dbReference type="CDD" id="cd12118">
    <property type="entry name" value="ttLC_FACS_AEE21_like"/>
    <property type="match status" value="1"/>
</dbReference>
<dbReference type="FunFam" id="3.30.300.30:FF:000008">
    <property type="entry name" value="2,3-dihydroxybenzoate-AMP ligase"/>
    <property type="match status" value="1"/>
</dbReference>
<dbReference type="Gene3D" id="3.30.300.30">
    <property type="match status" value="1"/>
</dbReference>
<accession>A0A1H8UR14</accession>
<dbReference type="InterPro" id="IPR020845">
    <property type="entry name" value="AMP-binding_CS"/>
</dbReference>
<dbReference type="STRING" id="673521.SAMN05660991_03013"/>
<dbReference type="InterPro" id="IPR045851">
    <property type="entry name" value="AMP-bd_C_sf"/>
</dbReference>
<dbReference type="InterPro" id="IPR025110">
    <property type="entry name" value="AMP-bd_C"/>
</dbReference>
<evidence type="ECO:0000256" key="1">
    <source>
        <dbReference type="ARBA" id="ARBA00006432"/>
    </source>
</evidence>